<evidence type="ECO:0000256" key="1">
    <source>
        <dbReference type="ARBA" id="ARBA00007387"/>
    </source>
</evidence>
<reference evidence="7 8" key="1">
    <citation type="journal article" date="2022" name="Nat. Plants">
        <title>Genomes of leafy and leafless Platanthera orchids illuminate the evolution of mycoheterotrophy.</title>
        <authorList>
            <person name="Li M.H."/>
            <person name="Liu K.W."/>
            <person name="Li Z."/>
            <person name="Lu H.C."/>
            <person name="Ye Q.L."/>
            <person name="Zhang D."/>
            <person name="Wang J.Y."/>
            <person name="Li Y.F."/>
            <person name="Zhong Z.M."/>
            <person name="Liu X."/>
            <person name="Yu X."/>
            <person name="Liu D.K."/>
            <person name="Tu X.D."/>
            <person name="Liu B."/>
            <person name="Hao Y."/>
            <person name="Liao X.Y."/>
            <person name="Jiang Y.T."/>
            <person name="Sun W.H."/>
            <person name="Chen J."/>
            <person name="Chen Y.Q."/>
            <person name="Ai Y."/>
            <person name="Zhai J.W."/>
            <person name="Wu S.S."/>
            <person name="Zhou Z."/>
            <person name="Hsiao Y.Y."/>
            <person name="Wu W.L."/>
            <person name="Chen Y.Y."/>
            <person name="Lin Y.F."/>
            <person name="Hsu J.L."/>
            <person name="Li C.Y."/>
            <person name="Wang Z.W."/>
            <person name="Zhao X."/>
            <person name="Zhong W.Y."/>
            <person name="Ma X.K."/>
            <person name="Ma L."/>
            <person name="Huang J."/>
            <person name="Chen G.Z."/>
            <person name="Huang M.Z."/>
            <person name="Huang L."/>
            <person name="Peng D.H."/>
            <person name="Luo Y.B."/>
            <person name="Zou S.Q."/>
            <person name="Chen S.P."/>
            <person name="Lan S."/>
            <person name="Tsai W.C."/>
            <person name="Van de Peer Y."/>
            <person name="Liu Z.J."/>
        </authorList>
    </citation>
    <scope>NUCLEOTIDE SEQUENCE [LARGE SCALE GENOMIC DNA]</scope>
    <source>
        <strain evidence="7">Lor287</strain>
    </source>
</reference>
<organism evidence="7 8">
    <name type="scientific">Platanthera zijinensis</name>
    <dbReference type="NCBI Taxonomy" id="2320716"/>
    <lineage>
        <taxon>Eukaryota</taxon>
        <taxon>Viridiplantae</taxon>
        <taxon>Streptophyta</taxon>
        <taxon>Embryophyta</taxon>
        <taxon>Tracheophyta</taxon>
        <taxon>Spermatophyta</taxon>
        <taxon>Magnoliopsida</taxon>
        <taxon>Liliopsida</taxon>
        <taxon>Asparagales</taxon>
        <taxon>Orchidaceae</taxon>
        <taxon>Orchidoideae</taxon>
        <taxon>Orchideae</taxon>
        <taxon>Orchidinae</taxon>
        <taxon>Platanthera</taxon>
    </lineage>
</organism>
<dbReference type="EMBL" id="JBBWWQ010000006">
    <property type="protein sequence ID" value="KAK8944252.1"/>
    <property type="molecule type" value="Genomic_DNA"/>
</dbReference>
<evidence type="ECO:0000256" key="2">
    <source>
        <dbReference type="ARBA" id="ARBA00022692"/>
    </source>
</evidence>
<dbReference type="Pfam" id="PF05705">
    <property type="entry name" value="DUF829"/>
    <property type="match status" value="1"/>
</dbReference>
<evidence type="ECO:0000256" key="6">
    <source>
        <dbReference type="ARBA" id="ARBA00034303"/>
    </source>
</evidence>
<evidence type="ECO:0000313" key="8">
    <source>
        <dbReference type="Proteomes" id="UP001418222"/>
    </source>
</evidence>
<comment type="similarity">
    <text evidence="1">Belongs to the TMEM53 family.</text>
</comment>
<dbReference type="AlphaFoldDB" id="A0AAP0BP98"/>
<keyword evidence="3" id="KW-1133">Transmembrane helix</keyword>
<evidence type="ECO:0000256" key="4">
    <source>
        <dbReference type="ARBA" id="ARBA00023136"/>
    </source>
</evidence>
<dbReference type="Gene3D" id="3.40.50.1820">
    <property type="entry name" value="alpha/beta hydrolase"/>
    <property type="match status" value="1"/>
</dbReference>
<evidence type="ECO:0008006" key="9">
    <source>
        <dbReference type="Google" id="ProtNLM"/>
    </source>
</evidence>
<accession>A0AAP0BP98</accession>
<dbReference type="Proteomes" id="UP001418222">
    <property type="component" value="Unassembled WGS sequence"/>
</dbReference>
<evidence type="ECO:0000256" key="5">
    <source>
        <dbReference type="ARBA" id="ARBA00023242"/>
    </source>
</evidence>
<proteinExistence type="inferred from homology"/>
<evidence type="ECO:0000313" key="7">
    <source>
        <dbReference type="EMBL" id="KAK8944252.1"/>
    </source>
</evidence>
<name>A0AAP0BP98_9ASPA</name>
<keyword evidence="5" id="KW-0539">Nucleus</keyword>
<dbReference type="GO" id="GO:0005640">
    <property type="term" value="C:nuclear outer membrane"/>
    <property type="evidence" value="ECO:0007669"/>
    <property type="project" value="UniProtKB-SubCell"/>
</dbReference>
<keyword evidence="2" id="KW-0812">Transmembrane</keyword>
<protein>
    <recommendedName>
        <fullName evidence="9">Transmembrane protein 53</fullName>
    </recommendedName>
</protein>
<comment type="subcellular location">
    <subcellularLocation>
        <location evidence="6">Nucleus outer membrane</location>
        <topology evidence="6">Single-pass membrane protein</topology>
    </subcellularLocation>
</comment>
<sequence>MASLSGSFQRPLSALAAVVFAAASSDFLPDRFNGQKSLEVNSPSAPCSSGQTDSLVSQISDPKHSIISFMSKVGTMVNLGTSPSADCMFSSLSRVAPPHTLIDLYHYAKLANPYKTYEFSPQIPYPSSDGLYRWHFPDPNADGMLGKLDCSSAKSQTVVVLLGWLGAKQKHLKRYAEWYTSRGFHVVTFTFPMSEIVSYKAGGKAEIDLELLAEHLADWVTEESGKSLVFHTFSNTGWLTYGVILEKFQKQDPSVLGKINGCIVDSAPVAAPDPQVWASGFSAAFLKKQSVATKRVQDHNIAERGAGTNVSSLEQPKTTVLEATLLNILEKFFDVVFKLPTINRRLSDVLELLSIEQPKCPQLYIYSSADRVIPADCVESFVEKQRSAGYEVRACNFGNSPHVDHFRNYPSLYSMQLTSFLEDCVLARHKVHHKGH</sequence>
<comment type="caution">
    <text evidence="7">The sequence shown here is derived from an EMBL/GenBank/DDBJ whole genome shotgun (WGS) entry which is preliminary data.</text>
</comment>
<dbReference type="InterPro" id="IPR029058">
    <property type="entry name" value="AB_hydrolase_fold"/>
</dbReference>
<dbReference type="SUPFAM" id="SSF53474">
    <property type="entry name" value="alpha/beta-Hydrolases"/>
    <property type="match status" value="1"/>
</dbReference>
<dbReference type="PANTHER" id="PTHR12265">
    <property type="entry name" value="TRANSMEMBRANE PROTEIN 53"/>
    <property type="match status" value="1"/>
</dbReference>
<gene>
    <name evidence="7" type="ORF">KSP39_PZI008691</name>
</gene>
<evidence type="ECO:0000256" key="3">
    <source>
        <dbReference type="ARBA" id="ARBA00022989"/>
    </source>
</evidence>
<keyword evidence="8" id="KW-1185">Reference proteome</keyword>
<keyword evidence="4" id="KW-0472">Membrane</keyword>
<dbReference type="PANTHER" id="PTHR12265:SF30">
    <property type="entry name" value="TRANSMEMBRANE PROTEIN 53"/>
    <property type="match status" value="1"/>
</dbReference>
<dbReference type="InterPro" id="IPR008547">
    <property type="entry name" value="DUF829_TMEM53"/>
</dbReference>